<keyword evidence="7 11" id="KW-0319">Glycerol metabolism</keyword>
<organism evidence="14 15">
    <name type="scientific">Aeromicrobium panaciterrae</name>
    <dbReference type="NCBI Taxonomy" id="363861"/>
    <lineage>
        <taxon>Bacteria</taxon>
        <taxon>Bacillati</taxon>
        <taxon>Actinomycetota</taxon>
        <taxon>Actinomycetes</taxon>
        <taxon>Propionibacteriales</taxon>
        <taxon>Nocardioidaceae</taxon>
        <taxon>Aeromicrobium</taxon>
    </lineage>
</organism>
<evidence type="ECO:0000313" key="15">
    <source>
        <dbReference type="Proteomes" id="UP001257739"/>
    </source>
</evidence>
<reference evidence="14 15" key="1">
    <citation type="submission" date="2023-07" db="EMBL/GenBank/DDBJ databases">
        <title>Sorghum-associated microbial communities from plants grown in Nebraska, USA.</title>
        <authorList>
            <person name="Schachtman D."/>
        </authorList>
    </citation>
    <scope>NUCLEOTIDE SEQUENCE [LARGE SCALE GENOMIC DNA]</scope>
    <source>
        <strain evidence="14 15">BE248</strain>
    </source>
</reference>
<dbReference type="Pfam" id="PF06974">
    <property type="entry name" value="WS_DGAT_C"/>
    <property type="match status" value="1"/>
</dbReference>
<name>A0ABU1UJE8_9ACTN</name>
<evidence type="ECO:0000256" key="4">
    <source>
        <dbReference type="ARBA" id="ARBA00013244"/>
    </source>
</evidence>
<dbReference type="InterPro" id="IPR045034">
    <property type="entry name" value="O-acyltransferase_WSD1-like"/>
</dbReference>
<keyword evidence="6 11" id="KW-0808">Transferase</keyword>
<comment type="caution">
    <text evidence="14">The sequence shown here is derived from an EMBL/GenBank/DDBJ whole genome shotgun (WGS) entry which is preliminary data.</text>
</comment>
<dbReference type="Proteomes" id="UP001257739">
    <property type="component" value="Unassembled WGS sequence"/>
</dbReference>
<evidence type="ECO:0000256" key="5">
    <source>
        <dbReference type="ARBA" id="ARBA00022516"/>
    </source>
</evidence>
<sequence length="490" mass="53364">MSAARVHPAVERMDGVDAGFLYLETPAVHMHTLKIAILDPDEHLNYDSFVSGTLARLRRLPPMRRRIVPIPFGLNHPMWVTLNRINPKRHMFRHRVPGDGTMRDLEVLIGRIASTQIDRRFPLWELHYCEGLADGRVAIVGKMHHALADGAAANALLGNVTDVRSAAVPPAPDDVFESTDKIPGRLWLMKRALLDAIVQIVLLPALILRTVRGLFAAGRYRRTSGRDVPLPVLHAPRTSFNKSLTAPRSFATVTLPFGDVKRIRAQQEGVTVNDVVLAVVSGALRRWLVAHDERPSRSLTAGVPIGADESGSAPRLGGNRISNMFTTLATDIDDPIERLLHISRTSSSAKQIQRHMGLELMTDWGQFMPPSVLPIVVRAYSRTKGASLHAPAFNATVSNVPGPREPVSIGGARLSDVFSVGPLADGIGLNVTVWSYVSKLNFSLLACSDLLPDVEVLASYFPAALAELDLEPEVVSSATTAEDNPDEASA</sequence>
<keyword evidence="8 11" id="KW-0443">Lipid metabolism</keyword>
<comment type="pathway">
    <text evidence="2">Lipid metabolism.</text>
</comment>
<dbReference type="InterPro" id="IPR009721">
    <property type="entry name" value="O-acyltransferase_WSD1_C"/>
</dbReference>
<evidence type="ECO:0000313" key="14">
    <source>
        <dbReference type="EMBL" id="MDR7085314.1"/>
    </source>
</evidence>
<dbReference type="SUPFAM" id="SSF52777">
    <property type="entry name" value="CoA-dependent acyltransferases"/>
    <property type="match status" value="1"/>
</dbReference>
<dbReference type="RefSeq" id="WP_309965387.1">
    <property type="nucleotide sequence ID" value="NZ_JAVDWH010000001.1"/>
</dbReference>
<dbReference type="PANTHER" id="PTHR31650:SF1">
    <property type="entry name" value="WAX ESTER SYNTHASE_DIACYLGLYCEROL ACYLTRANSFERASE 4-RELATED"/>
    <property type="match status" value="1"/>
</dbReference>
<dbReference type="GO" id="GO:0004144">
    <property type="term" value="F:diacylglycerol O-acyltransferase activity"/>
    <property type="evidence" value="ECO:0007669"/>
    <property type="project" value="UniProtKB-EC"/>
</dbReference>
<evidence type="ECO:0000256" key="11">
    <source>
        <dbReference type="RuleBase" id="RU361241"/>
    </source>
</evidence>
<evidence type="ECO:0000256" key="1">
    <source>
        <dbReference type="ARBA" id="ARBA00004771"/>
    </source>
</evidence>
<evidence type="ECO:0000256" key="2">
    <source>
        <dbReference type="ARBA" id="ARBA00005189"/>
    </source>
</evidence>
<proteinExistence type="inferred from homology"/>
<comment type="pathway">
    <text evidence="1 11">Glycerolipid metabolism; triacylglycerol biosynthesis.</text>
</comment>
<evidence type="ECO:0000259" key="12">
    <source>
        <dbReference type="Pfam" id="PF03007"/>
    </source>
</evidence>
<gene>
    <name evidence="14" type="ORF">J2X11_000153</name>
</gene>
<protein>
    <recommendedName>
        <fullName evidence="4 11">Diacylglycerol O-acyltransferase</fullName>
        <ecNumber evidence="4 11">2.3.1.20</ecNumber>
    </recommendedName>
</protein>
<dbReference type="InterPro" id="IPR004255">
    <property type="entry name" value="O-acyltransferase_WSD1_N"/>
</dbReference>
<evidence type="ECO:0000256" key="6">
    <source>
        <dbReference type="ARBA" id="ARBA00022679"/>
    </source>
</evidence>
<feature type="domain" description="O-acyltransferase WSD1-like N-terminal" evidence="12">
    <location>
        <begin position="13"/>
        <end position="276"/>
    </location>
</feature>
<dbReference type="PANTHER" id="PTHR31650">
    <property type="entry name" value="O-ACYLTRANSFERASE (WSD1-LIKE) FAMILY PROTEIN"/>
    <property type="match status" value="1"/>
</dbReference>
<dbReference type="EMBL" id="JAVDWH010000001">
    <property type="protein sequence ID" value="MDR7085314.1"/>
    <property type="molecule type" value="Genomic_DNA"/>
</dbReference>
<keyword evidence="5 11" id="KW-0444">Lipid biosynthesis</keyword>
<accession>A0ABU1UJE8</accession>
<feature type="domain" description="O-acyltransferase WSD1 C-terminal" evidence="13">
    <location>
        <begin position="318"/>
        <end position="468"/>
    </location>
</feature>
<keyword evidence="15" id="KW-1185">Reference proteome</keyword>
<comment type="catalytic activity">
    <reaction evidence="10 11">
        <text>an acyl-CoA + a 1,2-diacyl-sn-glycerol = a triacyl-sn-glycerol + CoA</text>
        <dbReference type="Rhea" id="RHEA:10868"/>
        <dbReference type="ChEBI" id="CHEBI:17815"/>
        <dbReference type="ChEBI" id="CHEBI:57287"/>
        <dbReference type="ChEBI" id="CHEBI:58342"/>
        <dbReference type="ChEBI" id="CHEBI:64615"/>
        <dbReference type="EC" id="2.3.1.20"/>
    </reaction>
</comment>
<keyword evidence="9 11" id="KW-0012">Acyltransferase</keyword>
<evidence type="ECO:0000256" key="9">
    <source>
        <dbReference type="ARBA" id="ARBA00023315"/>
    </source>
</evidence>
<evidence type="ECO:0000256" key="3">
    <source>
        <dbReference type="ARBA" id="ARBA00009587"/>
    </source>
</evidence>
<dbReference type="EC" id="2.3.1.20" evidence="4 11"/>
<dbReference type="InterPro" id="IPR014292">
    <property type="entry name" value="Acyl_transf_WS/DGAT"/>
</dbReference>
<comment type="similarity">
    <text evidence="3 11">Belongs to the long-chain O-acyltransferase family.</text>
</comment>
<dbReference type="NCBIfam" id="TIGR02946">
    <property type="entry name" value="acyl_WS_DGAT"/>
    <property type="match status" value="1"/>
</dbReference>
<evidence type="ECO:0000256" key="10">
    <source>
        <dbReference type="ARBA" id="ARBA00048109"/>
    </source>
</evidence>
<evidence type="ECO:0000259" key="13">
    <source>
        <dbReference type="Pfam" id="PF06974"/>
    </source>
</evidence>
<evidence type="ECO:0000256" key="7">
    <source>
        <dbReference type="ARBA" id="ARBA00022798"/>
    </source>
</evidence>
<dbReference type="Pfam" id="PF03007">
    <property type="entry name" value="WS_DGAT_cat"/>
    <property type="match status" value="1"/>
</dbReference>
<evidence type="ECO:0000256" key="8">
    <source>
        <dbReference type="ARBA" id="ARBA00023098"/>
    </source>
</evidence>